<evidence type="ECO:0000313" key="3">
    <source>
        <dbReference type="Proteomes" id="UP000324376"/>
    </source>
</evidence>
<name>A0A5S5C0Q0_9FLAO</name>
<gene>
    <name evidence="2" type="ORF">BD809_109115</name>
</gene>
<evidence type="ECO:0000256" key="1">
    <source>
        <dbReference type="SAM" id="MobiDB-lite"/>
    </source>
</evidence>
<comment type="caution">
    <text evidence="2">The sequence shown here is derived from an EMBL/GenBank/DDBJ whole genome shotgun (WGS) entry which is preliminary data.</text>
</comment>
<proteinExistence type="predicted"/>
<accession>A0A5S5C0Q0</accession>
<dbReference type="Proteomes" id="UP000324376">
    <property type="component" value="Unassembled WGS sequence"/>
</dbReference>
<protein>
    <submittedName>
        <fullName evidence="2">Uncharacterized protein</fullName>
    </submittedName>
</protein>
<dbReference type="RefSeq" id="WP_148783424.1">
    <property type="nucleotide sequence ID" value="NZ_VNHU01000009.1"/>
</dbReference>
<feature type="region of interest" description="Disordered" evidence="1">
    <location>
        <begin position="39"/>
        <end position="58"/>
    </location>
</feature>
<sequence>MKNFLLLAVFAFLFIACEKTDLYDESGEEIELFQTEKGDVIRPGDDPEEETTSTSAQNDSAWFGQSKEFTNKIYNC</sequence>
<reference evidence="2 3" key="1">
    <citation type="submission" date="2019-07" db="EMBL/GenBank/DDBJ databases">
        <title>Genomic Encyclopedia of Archaeal and Bacterial Type Strains, Phase II (KMG-II): from individual species to whole genera.</title>
        <authorList>
            <person name="Goeker M."/>
        </authorList>
    </citation>
    <scope>NUCLEOTIDE SEQUENCE [LARGE SCALE GENOMIC DNA]</scope>
    <source>
        <strain evidence="2 3">DSM 17527</strain>
    </source>
</reference>
<keyword evidence="3" id="KW-1185">Reference proteome</keyword>
<dbReference type="EMBL" id="VNHU01000009">
    <property type="protein sequence ID" value="TYP71533.1"/>
    <property type="molecule type" value="Genomic_DNA"/>
</dbReference>
<organism evidence="2 3">
    <name type="scientific">Aquimarina intermedia</name>
    <dbReference type="NCBI Taxonomy" id="350814"/>
    <lineage>
        <taxon>Bacteria</taxon>
        <taxon>Pseudomonadati</taxon>
        <taxon>Bacteroidota</taxon>
        <taxon>Flavobacteriia</taxon>
        <taxon>Flavobacteriales</taxon>
        <taxon>Flavobacteriaceae</taxon>
        <taxon>Aquimarina</taxon>
    </lineage>
</organism>
<dbReference type="AlphaFoldDB" id="A0A5S5C0Q0"/>
<evidence type="ECO:0000313" key="2">
    <source>
        <dbReference type="EMBL" id="TYP71533.1"/>
    </source>
</evidence>
<dbReference type="PROSITE" id="PS51257">
    <property type="entry name" value="PROKAR_LIPOPROTEIN"/>
    <property type="match status" value="1"/>
</dbReference>